<sequence>MPIAPRLLSLFDKNALFRYTFHVMKQSYTSHVLWKPYFRTQRRIFMFYSMRRALSVLVVGGLLCAPAALLTGCFGSNDKDASSGVSALLAGNTTEDKIDAISPYLDATNNYNHVIVTFDFAIAPSLEKMRSGERQTSISLPNFADLKKDLEEARANPKTAGVFQDIDAEADAVLAILKDLAPLAEKMESYYSSKGYLTDDYAAAAQMTAQFLPLYDKFEPAYDKFDAVVTQRFKEVRLAQLEDMRKEGRTNAANYLELSIKTRDLADMLDSENIDKAAAETKIAEINELAAKLPDVPALGSYKSNLNRFIGTFRSYVAGTEDANEVVEDFNDLVRSSQNLDLGALDKKK</sequence>
<evidence type="ECO:0008006" key="3">
    <source>
        <dbReference type="Google" id="ProtNLM"/>
    </source>
</evidence>
<proteinExistence type="predicted"/>
<protein>
    <recommendedName>
        <fullName evidence="3">DUF3829 domain-containing protein</fullName>
    </recommendedName>
</protein>
<organism evidence="1 2">
    <name type="scientific">Centipeda periodontii DSM 2778</name>
    <dbReference type="NCBI Taxonomy" id="888060"/>
    <lineage>
        <taxon>Bacteria</taxon>
        <taxon>Bacillati</taxon>
        <taxon>Bacillota</taxon>
        <taxon>Negativicutes</taxon>
        <taxon>Selenomonadales</taxon>
        <taxon>Selenomonadaceae</taxon>
        <taxon>Centipeda</taxon>
    </lineage>
</organism>
<evidence type="ECO:0000313" key="2">
    <source>
        <dbReference type="Proteomes" id="UP000004067"/>
    </source>
</evidence>
<dbReference type="EMBL" id="AFHQ01000007">
    <property type="protein sequence ID" value="EGK62108.1"/>
    <property type="molecule type" value="Genomic_DNA"/>
</dbReference>
<dbReference type="eggNOG" id="ENOG5032T8B">
    <property type="taxonomic scope" value="Bacteria"/>
</dbReference>
<evidence type="ECO:0000313" key="1">
    <source>
        <dbReference type="EMBL" id="EGK62108.1"/>
    </source>
</evidence>
<reference evidence="1 2" key="1">
    <citation type="submission" date="2011-04" db="EMBL/GenBank/DDBJ databases">
        <authorList>
            <person name="Muzny D."/>
            <person name="Qin X."/>
            <person name="Deng J."/>
            <person name="Jiang H."/>
            <person name="Liu Y."/>
            <person name="Qu J."/>
            <person name="Song X.-Z."/>
            <person name="Zhang L."/>
            <person name="Thornton R."/>
            <person name="Coyle M."/>
            <person name="Francisco L."/>
            <person name="Jackson L."/>
            <person name="Javaid M."/>
            <person name="Korchina V."/>
            <person name="Kovar C."/>
            <person name="Mata R."/>
            <person name="Mathew T."/>
            <person name="Ngo R."/>
            <person name="Nguyen L."/>
            <person name="Nguyen N."/>
            <person name="Okwuonu G."/>
            <person name="Ongeri F."/>
            <person name="Pham C."/>
            <person name="Simmons D."/>
            <person name="Wilczek-Boney K."/>
            <person name="Hale W."/>
            <person name="Jakkamsetti A."/>
            <person name="Pham P."/>
            <person name="Ruth R."/>
            <person name="San Lucas F."/>
            <person name="Warren J."/>
            <person name="Zhang J."/>
            <person name="Zhao Z."/>
            <person name="Zhou C."/>
            <person name="Zhu D."/>
            <person name="Lee S."/>
            <person name="Bess C."/>
            <person name="Blankenburg K."/>
            <person name="Forbes L."/>
            <person name="Fu Q."/>
            <person name="Gubbala S."/>
            <person name="Hirani K."/>
            <person name="Jayaseelan J.C."/>
            <person name="Lara F."/>
            <person name="Munidasa M."/>
            <person name="Palculict T."/>
            <person name="Patil S."/>
            <person name="Pu L.-L."/>
            <person name="Saada N."/>
            <person name="Tang L."/>
            <person name="Weissenberger G."/>
            <person name="Zhu Y."/>
            <person name="Hemphill L."/>
            <person name="Shang Y."/>
            <person name="Youmans B."/>
            <person name="Ayvaz T."/>
            <person name="Ross M."/>
            <person name="Santibanez J."/>
            <person name="Aqrawi P."/>
            <person name="Gross S."/>
            <person name="Joshi V."/>
            <person name="Fowler G."/>
            <person name="Nazareth L."/>
            <person name="Reid J."/>
            <person name="Worley K."/>
            <person name="Petrosino J."/>
            <person name="Highlander S."/>
            <person name="Gibbs R."/>
        </authorList>
    </citation>
    <scope>NUCLEOTIDE SEQUENCE [LARGE SCALE GENOMIC DNA]</scope>
    <source>
        <strain evidence="1 2">DSM 2778</strain>
    </source>
</reference>
<comment type="caution">
    <text evidence="1">The sequence shown here is derived from an EMBL/GenBank/DDBJ whole genome shotgun (WGS) entry which is preliminary data.</text>
</comment>
<dbReference type="AlphaFoldDB" id="F5RJC2"/>
<accession>F5RJC2</accession>
<gene>
    <name evidence="1" type="ORF">HMPREF9081_0357</name>
</gene>
<name>F5RJC2_9FIRM</name>
<dbReference type="Proteomes" id="UP000004067">
    <property type="component" value="Unassembled WGS sequence"/>
</dbReference>
<dbReference type="Pfam" id="PF12889">
    <property type="entry name" value="DUF3829"/>
    <property type="match status" value="1"/>
</dbReference>
<dbReference type="HOGENOM" id="CLU_077688_0_0_9"/>
<dbReference type="InterPro" id="IPR024291">
    <property type="entry name" value="DUF3829"/>
</dbReference>
<dbReference type="STRING" id="888060.HMPREF9081_0357"/>
<keyword evidence="2" id="KW-1185">Reference proteome</keyword>